<protein>
    <submittedName>
        <fullName evidence="6">GntR family transcriptional regulator</fullName>
    </submittedName>
</protein>
<dbReference type="Gene3D" id="1.10.10.10">
    <property type="entry name" value="Winged helix-like DNA-binding domain superfamily/Winged helix DNA-binding domain"/>
    <property type="match status" value="1"/>
</dbReference>
<dbReference type="Pfam" id="PF00392">
    <property type="entry name" value="GntR"/>
    <property type="match status" value="1"/>
</dbReference>
<sequence length="268" mass="28988">MNSTRADAQRHLAGWSSGDAGAADEPHAGRDLKGVRVATVTRDVDLRSAAHSDAATPLALVRERSLTDLVRDEIERCIADGRLAPGAKLVESEWAARLQVSRGPVREAFRALEQAGLVRNEKHRGAYVRSVSDAEAGELALLCSALEEAACRMLAARIDAVQVAALRDRLDAMRGALADDIVFARARDAFRDALVEAAGNGKLLEAHRRAVNEWRLAPRLPQTDAMRHATYARLRAVLNALASRDPNEAAARMRTQETSGELDDGDAC</sequence>
<dbReference type="InterPro" id="IPR011711">
    <property type="entry name" value="GntR_C"/>
</dbReference>
<dbReference type="AlphaFoldDB" id="A0A8T6ZM93"/>
<dbReference type="EMBL" id="JTDB02000020">
    <property type="protein sequence ID" value="NLP65881.1"/>
    <property type="molecule type" value="Genomic_DNA"/>
</dbReference>
<dbReference type="InterPro" id="IPR036388">
    <property type="entry name" value="WH-like_DNA-bd_sf"/>
</dbReference>
<dbReference type="SMART" id="SM00345">
    <property type="entry name" value="HTH_GNTR"/>
    <property type="match status" value="1"/>
</dbReference>
<dbReference type="SUPFAM" id="SSF46785">
    <property type="entry name" value="Winged helix' DNA-binding domain"/>
    <property type="match status" value="1"/>
</dbReference>
<evidence type="ECO:0000256" key="4">
    <source>
        <dbReference type="SAM" id="MobiDB-lite"/>
    </source>
</evidence>
<dbReference type="CDD" id="cd07377">
    <property type="entry name" value="WHTH_GntR"/>
    <property type="match status" value="1"/>
</dbReference>
<evidence type="ECO:0000256" key="1">
    <source>
        <dbReference type="ARBA" id="ARBA00023015"/>
    </source>
</evidence>
<reference evidence="6" key="1">
    <citation type="journal article" date="2015" name="Genome Announc.">
        <title>Draft Genome Sequence of the Polyhydroxyalkanoate-Producing Bacterium Burkholderia sacchari LMG 19450 Isolated from Brazilian Sugarcane Plantation Soil.</title>
        <authorList>
            <person name="Alexandrino P.M."/>
            <person name="Mendonca T.T."/>
            <person name="Guaman Bautista L.P."/>
            <person name="Cherix J."/>
            <person name="Lozano-Sakalauskas G.C."/>
            <person name="Fujita A."/>
            <person name="Ramos Filho E."/>
            <person name="Long P."/>
            <person name="Padilla G."/>
            <person name="Taciro M.K."/>
            <person name="Gomez J.G."/>
            <person name="Silva L.F."/>
        </authorList>
    </citation>
    <scope>NUCLEOTIDE SEQUENCE</scope>
    <source>
        <strain evidence="6">LMG 19450</strain>
    </source>
</reference>
<dbReference type="GO" id="GO:0003677">
    <property type="term" value="F:DNA binding"/>
    <property type="evidence" value="ECO:0007669"/>
    <property type="project" value="UniProtKB-KW"/>
</dbReference>
<dbReference type="GO" id="GO:0003700">
    <property type="term" value="F:DNA-binding transcription factor activity"/>
    <property type="evidence" value="ECO:0007669"/>
    <property type="project" value="InterPro"/>
</dbReference>
<comment type="caution">
    <text evidence="6">The sequence shown here is derived from an EMBL/GenBank/DDBJ whole genome shotgun (WGS) entry which is preliminary data.</text>
</comment>
<evidence type="ECO:0000313" key="7">
    <source>
        <dbReference type="Proteomes" id="UP000030460"/>
    </source>
</evidence>
<dbReference type="InterPro" id="IPR000524">
    <property type="entry name" value="Tscrpt_reg_HTH_GntR"/>
</dbReference>
<organism evidence="6 7">
    <name type="scientific">Paraburkholderia sacchari</name>
    <dbReference type="NCBI Taxonomy" id="159450"/>
    <lineage>
        <taxon>Bacteria</taxon>
        <taxon>Pseudomonadati</taxon>
        <taxon>Pseudomonadota</taxon>
        <taxon>Betaproteobacteria</taxon>
        <taxon>Burkholderiales</taxon>
        <taxon>Burkholderiaceae</taxon>
        <taxon>Paraburkholderia</taxon>
    </lineage>
</organism>
<evidence type="ECO:0000259" key="5">
    <source>
        <dbReference type="PROSITE" id="PS50949"/>
    </source>
</evidence>
<dbReference type="OrthoDB" id="9799812at2"/>
<proteinExistence type="predicted"/>
<dbReference type="InterPro" id="IPR036390">
    <property type="entry name" value="WH_DNA-bd_sf"/>
</dbReference>
<keyword evidence="2" id="KW-0238">DNA-binding</keyword>
<evidence type="ECO:0000256" key="2">
    <source>
        <dbReference type="ARBA" id="ARBA00023125"/>
    </source>
</evidence>
<gene>
    <name evidence="6" type="ORF">NH14_033035</name>
</gene>
<dbReference type="Pfam" id="PF07729">
    <property type="entry name" value="FCD"/>
    <property type="match status" value="1"/>
</dbReference>
<feature type="region of interest" description="Disordered" evidence="4">
    <location>
        <begin position="247"/>
        <end position="268"/>
    </location>
</feature>
<dbReference type="InterPro" id="IPR008920">
    <property type="entry name" value="TF_FadR/GntR_C"/>
</dbReference>
<dbReference type="Proteomes" id="UP000030460">
    <property type="component" value="Unassembled WGS sequence"/>
</dbReference>
<dbReference type="PANTHER" id="PTHR43537:SF51">
    <property type="entry name" value="HTH-TYPE TRANSCRIPTIONAL REGULATOR LGOR-RELATED"/>
    <property type="match status" value="1"/>
</dbReference>
<reference evidence="6" key="2">
    <citation type="submission" date="2020-04" db="EMBL/GenBank/DDBJ databases">
        <authorList>
            <person name="Alexandrino P."/>
            <person name="Mendonca T."/>
            <person name="Guaman L."/>
            <person name="Cherix J."/>
            <person name="Lozano-Sakalauskas G."/>
            <person name="Fujita A."/>
            <person name="Filho E.R."/>
            <person name="Long P."/>
            <person name="Padilla G."/>
            <person name="Taciro M.K."/>
            <person name="Gomez J.G."/>
            <person name="Silva L.F."/>
            <person name="Torres M."/>
        </authorList>
    </citation>
    <scope>NUCLEOTIDE SEQUENCE</scope>
    <source>
        <strain evidence="6">LMG 19450</strain>
    </source>
</reference>
<feature type="region of interest" description="Disordered" evidence="4">
    <location>
        <begin position="1"/>
        <end position="30"/>
    </location>
</feature>
<keyword evidence="7" id="KW-1185">Reference proteome</keyword>
<dbReference type="PANTHER" id="PTHR43537">
    <property type="entry name" value="TRANSCRIPTIONAL REGULATOR, GNTR FAMILY"/>
    <property type="match status" value="1"/>
</dbReference>
<keyword evidence="1" id="KW-0805">Transcription regulation</keyword>
<dbReference type="Gene3D" id="1.20.120.530">
    <property type="entry name" value="GntR ligand-binding domain-like"/>
    <property type="match status" value="1"/>
</dbReference>
<accession>A0A8T6ZM93</accession>
<dbReference type="SUPFAM" id="SSF48008">
    <property type="entry name" value="GntR ligand-binding domain-like"/>
    <property type="match status" value="1"/>
</dbReference>
<feature type="domain" description="HTH gntR-type" evidence="5">
    <location>
        <begin position="64"/>
        <end position="131"/>
    </location>
</feature>
<evidence type="ECO:0000256" key="3">
    <source>
        <dbReference type="ARBA" id="ARBA00023163"/>
    </source>
</evidence>
<evidence type="ECO:0000313" key="6">
    <source>
        <dbReference type="EMBL" id="NLP65881.1"/>
    </source>
</evidence>
<keyword evidence="3" id="KW-0804">Transcription</keyword>
<dbReference type="PROSITE" id="PS50949">
    <property type="entry name" value="HTH_GNTR"/>
    <property type="match status" value="1"/>
</dbReference>
<feature type="compositionally biased region" description="Low complexity" evidence="4">
    <location>
        <begin position="13"/>
        <end position="23"/>
    </location>
</feature>
<name>A0A8T6ZM93_9BURK</name>
<dbReference type="SMART" id="SM00895">
    <property type="entry name" value="FCD"/>
    <property type="match status" value="1"/>
</dbReference>